<reference evidence="9" key="1">
    <citation type="submission" date="2020-07" db="EMBL/GenBank/DDBJ databases">
        <authorList>
            <person name="Partida-Martinez L."/>
            <person name="Huntemann M."/>
            <person name="Clum A."/>
            <person name="Wang J."/>
            <person name="Palaniappan K."/>
            <person name="Ritter S."/>
            <person name="Chen I.-M."/>
            <person name="Stamatis D."/>
            <person name="Reddy T."/>
            <person name="O'Malley R."/>
            <person name="Daum C."/>
            <person name="Shapiro N."/>
            <person name="Ivanova N."/>
            <person name="Kyrpides N."/>
            <person name="Woyke T."/>
        </authorList>
    </citation>
    <scope>NUCLEOTIDE SEQUENCE [LARGE SCALE GENOMIC DNA]</scope>
    <source>
        <strain evidence="9">AT2.8</strain>
    </source>
</reference>
<feature type="transmembrane region" description="Helical" evidence="6">
    <location>
        <begin position="33"/>
        <end position="57"/>
    </location>
</feature>
<keyword evidence="5 6" id="KW-0472">Membrane</keyword>
<dbReference type="Pfam" id="PF00528">
    <property type="entry name" value="BPD_transp_1"/>
    <property type="match status" value="1"/>
</dbReference>
<comment type="similarity">
    <text evidence="6">Belongs to the binding-protein-dependent transport system permease family.</text>
</comment>
<evidence type="ECO:0000256" key="6">
    <source>
        <dbReference type="RuleBase" id="RU363032"/>
    </source>
</evidence>
<proteinExistence type="inferred from homology"/>
<keyword evidence="2 6" id="KW-0813">Transport</keyword>
<evidence type="ECO:0000259" key="7">
    <source>
        <dbReference type="PROSITE" id="PS50928"/>
    </source>
</evidence>
<gene>
    <name evidence="8" type="ORF">F4694_004773</name>
</gene>
<comment type="caution">
    <text evidence="8">The sequence shown here is derived from an EMBL/GenBank/DDBJ whole genome shotgun (WGS) entry which is preliminary data.</text>
</comment>
<dbReference type="PANTHER" id="PTHR43496">
    <property type="entry name" value="PROTEIN LPLB"/>
    <property type="match status" value="1"/>
</dbReference>
<name>A0A852TGQ6_9BACI</name>
<feature type="domain" description="ABC transmembrane type-1" evidence="7">
    <location>
        <begin position="97"/>
        <end position="313"/>
    </location>
</feature>
<evidence type="ECO:0000313" key="9">
    <source>
        <dbReference type="Proteomes" id="UP000548423"/>
    </source>
</evidence>
<evidence type="ECO:0000256" key="4">
    <source>
        <dbReference type="ARBA" id="ARBA00022989"/>
    </source>
</evidence>
<dbReference type="InterPro" id="IPR035906">
    <property type="entry name" value="MetI-like_sf"/>
</dbReference>
<evidence type="ECO:0000256" key="1">
    <source>
        <dbReference type="ARBA" id="ARBA00004141"/>
    </source>
</evidence>
<dbReference type="GO" id="GO:0005886">
    <property type="term" value="C:plasma membrane"/>
    <property type="evidence" value="ECO:0007669"/>
    <property type="project" value="UniProtKB-SubCell"/>
</dbReference>
<feature type="transmembrane region" description="Helical" evidence="6">
    <location>
        <begin position="291"/>
        <end position="311"/>
    </location>
</feature>
<dbReference type="PANTHER" id="PTHR43496:SF1">
    <property type="entry name" value="POLYGALACTURONAN_RHAMNOGALACTURONAN TRANSPORT SYSTEM PERMEASE PROTEIN YTEP"/>
    <property type="match status" value="1"/>
</dbReference>
<evidence type="ECO:0000256" key="3">
    <source>
        <dbReference type="ARBA" id="ARBA00022692"/>
    </source>
</evidence>
<dbReference type="AlphaFoldDB" id="A0A852TGQ6"/>
<reference evidence="9" key="2">
    <citation type="submission" date="2020-08" db="EMBL/GenBank/DDBJ databases">
        <title>The Agave Microbiome: Exploring the role of microbial communities in plant adaptations to desert environments.</title>
        <authorList>
            <person name="Partida-Martinez L.P."/>
        </authorList>
    </citation>
    <scope>NUCLEOTIDE SEQUENCE [LARGE SCALE GENOMIC DNA]</scope>
    <source>
        <strain evidence="9">AT2.8</strain>
    </source>
</reference>
<keyword evidence="4 6" id="KW-1133">Transmembrane helix</keyword>
<dbReference type="SUPFAM" id="SSF161098">
    <property type="entry name" value="MetI-like"/>
    <property type="match status" value="1"/>
</dbReference>
<accession>A0A852TGQ6</accession>
<protein>
    <submittedName>
        <fullName evidence="8">Aldouronate transport system permease protein</fullName>
    </submittedName>
</protein>
<feature type="transmembrane region" description="Helical" evidence="6">
    <location>
        <begin position="69"/>
        <end position="88"/>
    </location>
</feature>
<dbReference type="EMBL" id="JACCBX010000011">
    <property type="protein sequence ID" value="NYE07932.1"/>
    <property type="molecule type" value="Genomic_DNA"/>
</dbReference>
<dbReference type="Proteomes" id="UP000548423">
    <property type="component" value="Unassembled WGS sequence"/>
</dbReference>
<dbReference type="InterPro" id="IPR000515">
    <property type="entry name" value="MetI-like"/>
</dbReference>
<dbReference type="GO" id="GO:0055085">
    <property type="term" value="P:transmembrane transport"/>
    <property type="evidence" value="ECO:0007669"/>
    <property type="project" value="InterPro"/>
</dbReference>
<dbReference type="CDD" id="cd06261">
    <property type="entry name" value="TM_PBP2"/>
    <property type="match status" value="1"/>
</dbReference>
<evidence type="ECO:0000313" key="8">
    <source>
        <dbReference type="EMBL" id="NYE07932.1"/>
    </source>
</evidence>
<organism evidence="8 9">
    <name type="scientific">Neobacillus niacini</name>
    <dbReference type="NCBI Taxonomy" id="86668"/>
    <lineage>
        <taxon>Bacteria</taxon>
        <taxon>Bacillati</taxon>
        <taxon>Bacillota</taxon>
        <taxon>Bacilli</taxon>
        <taxon>Bacillales</taxon>
        <taxon>Bacillaceae</taxon>
        <taxon>Neobacillus</taxon>
    </lineage>
</organism>
<dbReference type="PROSITE" id="PS50928">
    <property type="entry name" value="ABC_TM1"/>
    <property type="match status" value="1"/>
</dbReference>
<evidence type="ECO:0000256" key="5">
    <source>
        <dbReference type="ARBA" id="ARBA00023136"/>
    </source>
</evidence>
<comment type="subcellular location">
    <subcellularLocation>
        <location evidence="6">Cell membrane</location>
        <topology evidence="6">Multi-pass membrane protein</topology>
    </subcellularLocation>
    <subcellularLocation>
        <location evidence="1">Membrane</location>
        <topology evidence="1">Multi-pass membrane protein</topology>
    </subcellularLocation>
</comment>
<evidence type="ECO:0000256" key="2">
    <source>
        <dbReference type="ARBA" id="ARBA00022448"/>
    </source>
</evidence>
<sequence length="326" mass="36987">MKTQILPKFQNATRIEKKSKKLPLIKRVIEQKYLLLMALPAIIWVFIFSYAPMYGLYMGFVDYKPGGPFFSSFFTSEFVGFKWFSYFFESGDFFRIMRNTLATSFLSLIISFPAPLILAIAINEVNNRYFKKTVQTVSYLPHFISWVIVANIFLTLLSAEGLVNNILQGLHLIDEPILFFQEGKNFWGIIASANTWKDMGFNSIIYLAAIAGINPNMYEAAKVDGANRFQQILYVTLPALKPTIVILLILALGGILNAGFDQQYLMQNDMVLEYSDVIDTYTYRYGLQNGMFSYGAAVGFFKSIVAFILVVTANRVAKKIGDNSLF</sequence>
<feature type="transmembrane region" description="Helical" evidence="6">
    <location>
        <begin position="232"/>
        <end position="256"/>
    </location>
</feature>
<feature type="transmembrane region" description="Helical" evidence="6">
    <location>
        <begin position="100"/>
        <end position="123"/>
    </location>
</feature>
<dbReference type="Gene3D" id="1.10.3720.10">
    <property type="entry name" value="MetI-like"/>
    <property type="match status" value="1"/>
</dbReference>
<feature type="transmembrane region" description="Helical" evidence="6">
    <location>
        <begin position="143"/>
        <end position="163"/>
    </location>
</feature>
<keyword evidence="3 6" id="KW-0812">Transmembrane</keyword>